<dbReference type="AlphaFoldDB" id="A0A366HTS3"/>
<accession>A0A366HTS3</accession>
<dbReference type="Pfam" id="PF03734">
    <property type="entry name" value="YkuD"/>
    <property type="match status" value="1"/>
</dbReference>
<dbReference type="GO" id="GO:0008360">
    <property type="term" value="P:regulation of cell shape"/>
    <property type="evidence" value="ECO:0007669"/>
    <property type="project" value="UniProtKB-UniRule"/>
</dbReference>
<evidence type="ECO:0000256" key="2">
    <source>
        <dbReference type="ARBA" id="ARBA00005992"/>
    </source>
</evidence>
<dbReference type="EMBL" id="QNRR01000001">
    <property type="protein sequence ID" value="RBP47240.1"/>
    <property type="molecule type" value="Genomic_DNA"/>
</dbReference>
<evidence type="ECO:0000256" key="1">
    <source>
        <dbReference type="ARBA" id="ARBA00004752"/>
    </source>
</evidence>
<dbReference type="GO" id="GO:0016740">
    <property type="term" value="F:transferase activity"/>
    <property type="evidence" value="ECO:0007669"/>
    <property type="project" value="UniProtKB-KW"/>
</dbReference>
<dbReference type="InterPro" id="IPR050979">
    <property type="entry name" value="LD-transpeptidase"/>
</dbReference>
<keyword evidence="4 7" id="KW-0133">Cell shape</keyword>
<dbReference type="InterPro" id="IPR005490">
    <property type="entry name" value="LD_TPept_cat_dom"/>
</dbReference>
<evidence type="ECO:0000313" key="9">
    <source>
        <dbReference type="EMBL" id="RBP47240.1"/>
    </source>
</evidence>
<keyword evidence="6 7" id="KW-0961">Cell wall biogenesis/degradation</keyword>
<dbReference type="PANTHER" id="PTHR30582">
    <property type="entry name" value="L,D-TRANSPEPTIDASE"/>
    <property type="match status" value="1"/>
</dbReference>
<dbReference type="PROSITE" id="PS52029">
    <property type="entry name" value="LD_TPASE"/>
    <property type="match status" value="1"/>
</dbReference>
<evidence type="ECO:0000256" key="7">
    <source>
        <dbReference type="PROSITE-ProRule" id="PRU01373"/>
    </source>
</evidence>
<dbReference type="PANTHER" id="PTHR30582:SF2">
    <property type="entry name" value="L,D-TRANSPEPTIDASE YCIB-RELATED"/>
    <property type="match status" value="1"/>
</dbReference>
<gene>
    <name evidence="9" type="ORF">DES53_10137</name>
</gene>
<comment type="caution">
    <text evidence="9">The sequence shown here is derived from an EMBL/GenBank/DDBJ whole genome shotgun (WGS) entry which is preliminary data.</text>
</comment>
<evidence type="ECO:0000256" key="4">
    <source>
        <dbReference type="ARBA" id="ARBA00022960"/>
    </source>
</evidence>
<comment type="similarity">
    <text evidence="2">Belongs to the YkuD family.</text>
</comment>
<name>A0A366HTS3_9BACT</name>
<evidence type="ECO:0000256" key="5">
    <source>
        <dbReference type="ARBA" id="ARBA00022984"/>
    </source>
</evidence>
<dbReference type="RefSeq" id="WP_113956192.1">
    <property type="nucleotide sequence ID" value="NZ_QNRR01000001.1"/>
</dbReference>
<dbReference type="Gene3D" id="2.40.440.10">
    <property type="entry name" value="L,D-transpeptidase catalytic domain-like"/>
    <property type="match status" value="1"/>
</dbReference>
<evidence type="ECO:0000259" key="8">
    <source>
        <dbReference type="PROSITE" id="PS52029"/>
    </source>
</evidence>
<evidence type="ECO:0000313" key="10">
    <source>
        <dbReference type="Proteomes" id="UP000253426"/>
    </source>
</evidence>
<feature type="domain" description="L,D-TPase catalytic" evidence="8">
    <location>
        <begin position="287"/>
        <end position="396"/>
    </location>
</feature>
<evidence type="ECO:0000256" key="3">
    <source>
        <dbReference type="ARBA" id="ARBA00022679"/>
    </source>
</evidence>
<feature type="active site" description="Nucleophile" evidence="7">
    <location>
        <position position="372"/>
    </location>
</feature>
<dbReference type="GO" id="GO:0005576">
    <property type="term" value="C:extracellular region"/>
    <property type="evidence" value="ECO:0007669"/>
    <property type="project" value="TreeGrafter"/>
</dbReference>
<keyword evidence="5 7" id="KW-0573">Peptidoglycan synthesis</keyword>
<dbReference type="Proteomes" id="UP000253426">
    <property type="component" value="Unassembled WGS sequence"/>
</dbReference>
<dbReference type="GO" id="GO:0018104">
    <property type="term" value="P:peptidoglycan-protein cross-linking"/>
    <property type="evidence" value="ECO:0007669"/>
    <property type="project" value="TreeGrafter"/>
</dbReference>
<organism evidence="9 10">
    <name type="scientific">Roseimicrobium gellanilyticum</name>
    <dbReference type="NCBI Taxonomy" id="748857"/>
    <lineage>
        <taxon>Bacteria</taxon>
        <taxon>Pseudomonadati</taxon>
        <taxon>Verrucomicrobiota</taxon>
        <taxon>Verrucomicrobiia</taxon>
        <taxon>Verrucomicrobiales</taxon>
        <taxon>Verrucomicrobiaceae</taxon>
        <taxon>Roseimicrobium</taxon>
    </lineage>
</organism>
<keyword evidence="10" id="KW-1185">Reference proteome</keyword>
<dbReference type="OrthoDB" id="177750at2"/>
<dbReference type="GO" id="GO:0071972">
    <property type="term" value="F:peptidoglycan L,D-transpeptidase activity"/>
    <property type="evidence" value="ECO:0007669"/>
    <property type="project" value="TreeGrafter"/>
</dbReference>
<feature type="active site" description="Proton donor/acceptor" evidence="7">
    <location>
        <position position="359"/>
    </location>
</feature>
<protein>
    <submittedName>
        <fullName evidence="9">Lipoprotein-anchoring transpeptidase ErfK/SrfK</fullName>
    </submittedName>
</protein>
<sequence>MHAVATPTASLSILVPRTLLPTEGDELVLASQEQRVGNTTELFNVFQELAATRAATFVMHNNDVSYDGDLDDDSTLQLLSISPEPESHLPLIEARPAMSYFDWAGVIREVGHAMLHEHFLGTPEELARIFSEAVREVSTIAAAGFKGEAVPLLTVKLEEGVAKISFLGIWLADGPSIEEVRRTIPGASWQESTGLGQSSCILLDAAEVEGRGLKEAVLSAAMLAMVFGTATSAQAADPITRPTNSRLASFFGGDTRPGDALPVKSQKLVQDAPRVYKEVMARQHSDLRIVIVIGQQRAYMLKDGAIAFETPISSGRGPRMTKRGTFTITEKIRSGKISTIYKCPLPGWMRIGDLPIGMHEGELPGYPASHGCVRMPIESAHFIFDNAPRGTTVQIVDNWTPPTANAGTVIASN</sequence>
<keyword evidence="3" id="KW-0808">Transferase</keyword>
<evidence type="ECO:0000256" key="6">
    <source>
        <dbReference type="ARBA" id="ARBA00023316"/>
    </source>
</evidence>
<reference evidence="9 10" key="1">
    <citation type="submission" date="2018-06" db="EMBL/GenBank/DDBJ databases">
        <title>Genomic Encyclopedia of Type Strains, Phase IV (KMG-IV): sequencing the most valuable type-strain genomes for metagenomic binning, comparative biology and taxonomic classification.</title>
        <authorList>
            <person name="Goeker M."/>
        </authorList>
    </citation>
    <scope>NUCLEOTIDE SEQUENCE [LARGE SCALE GENOMIC DNA]</scope>
    <source>
        <strain evidence="9 10">DSM 25532</strain>
    </source>
</reference>
<keyword evidence="9" id="KW-0449">Lipoprotein</keyword>
<dbReference type="CDD" id="cd16913">
    <property type="entry name" value="YkuD_like"/>
    <property type="match status" value="1"/>
</dbReference>
<dbReference type="InterPro" id="IPR038063">
    <property type="entry name" value="Transpep_catalytic_dom"/>
</dbReference>
<dbReference type="UniPathway" id="UPA00219"/>
<proteinExistence type="inferred from homology"/>
<dbReference type="SUPFAM" id="SSF141523">
    <property type="entry name" value="L,D-transpeptidase catalytic domain-like"/>
    <property type="match status" value="1"/>
</dbReference>
<dbReference type="GO" id="GO:0071555">
    <property type="term" value="P:cell wall organization"/>
    <property type="evidence" value="ECO:0007669"/>
    <property type="project" value="UniProtKB-UniRule"/>
</dbReference>
<comment type="pathway">
    <text evidence="1 7">Cell wall biogenesis; peptidoglycan biosynthesis.</text>
</comment>